<feature type="transmembrane region" description="Helical" evidence="1">
    <location>
        <begin position="6"/>
        <end position="27"/>
    </location>
</feature>
<evidence type="ECO:0000313" key="2">
    <source>
        <dbReference type="EMBL" id="WIY24877.1"/>
    </source>
</evidence>
<keyword evidence="3" id="KW-1185">Reference proteome</keyword>
<dbReference type="EMBL" id="CP127247">
    <property type="protein sequence ID" value="WIY24877.1"/>
    <property type="molecule type" value="Genomic_DNA"/>
</dbReference>
<keyword evidence="1" id="KW-0472">Membrane</keyword>
<gene>
    <name evidence="2" type="ORF">QPJ95_20640</name>
</gene>
<name>A0A9Y2L011_9RHOB</name>
<organism evidence="2 3">
    <name type="scientific">Parasedimentitalea psychrophila</name>
    <dbReference type="NCBI Taxonomy" id="2997337"/>
    <lineage>
        <taxon>Bacteria</taxon>
        <taxon>Pseudomonadati</taxon>
        <taxon>Pseudomonadota</taxon>
        <taxon>Alphaproteobacteria</taxon>
        <taxon>Rhodobacterales</taxon>
        <taxon>Paracoccaceae</taxon>
        <taxon>Parasedimentitalea</taxon>
    </lineage>
</organism>
<accession>A0A9Y2L011</accession>
<protein>
    <submittedName>
        <fullName evidence="2">Uncharacterized protein</fullName>
    </submittedName>
</protein>
<dbReference type="RefSeq" id="WP_270918151.1">
    <property type="nucleotide sequence ID" value="NZ_CP127247.1"/>
</dbReference>
<dbReference type="AlphaFoldDB" id="A0A9Y2L011"/>
<dbReference type="PROSITE" id="PS51257">
    <property type="entry name" value="PROKAR_LIPOPROTEIN"/>
    <property type="match status" value="1"/>
</dbReference>
<evidence type="ECO:0000313" key="3">
    <source>
        <dbReference type="Proteomes" id="UP001238334"/>
    </source>
</evidence>
<keyword evidence="1" id="KW-1133">Transmembrane helix</keyword>
<evidence type="ECO:0000256" key="1">
    <source>
        <dbReference type="SAM" id="Phobius"/>
    </source>
</evidence>
<proteinExistence type="predicted"/>
<reference evidence="2 3" key="1">
    <citation type="submission" date="2023-06" db="EMBL/GenBank/DDBJ databases">
        <title>Parasedimentitalea psychrophila sp. nov., a psychrophilic bacterium isolated from deep-sea sediment.</title>
        <authorList>
            <person name="Li A."/>
        </authorList>
    </citation>
    <scope>NUCLEOTIDE SEQUENCE [LARGE SCALE GENOMIC DNA]</scope>
    <source>
        <strain evidence="2 3">QS115</strain>
    </source>
</reference>
<dbReference type="Proteomes" id="UP001238334">
    <property type="component" value="Chromosome"/>
</dbReference>
<dbReference type="KEGG" id="ppso:QPJ95_20640"/>
<keyword evidence="1" id="KW-0812">Transmembrane</keyword>
<sequence>MAVPFKISVFLTIILGVISCTPLTLYYKPGAEVSRMQTDTLGCETRALREAPVANEIRQSPPIFYRGDRYCNGTNCYYSPGYWMPGHIYTVDVNLGLRQRVEQSCMAEKDYQLVKLPNCNLSITKAAAPAATTRLPQLSENTCAIKNKDGSFQIVEPG</sequence>